<comment type="caution">
    <text evidence="1">The sequence shown here is derived from an EMBL/GenBank/DDBJ whole genome shotgun (WGS) entry which is preliminary data.</text>
</comment>
<dbReference type="Proteomes" id="UP000249304">
    <property type="component" value="Unassembled WGS sequence"/>
</dbReference>
<dbReference type="EMBL" id="POUD01000044">
    <property type="protein sequence ID" value="PZG19014.1"/>
    <property type="molecule type" value="Genomic_DNA"/>
</dbReference>
<dbReference type="AlphaFoldDB" id="A0A2W2FVZ2"/>
<accession>A0A2W2FVZ2</accession>
<evidence type="ECO:0000313" key="2">
    <source>
        <dbReference type="Proteomes" id="UP000249304"/>
    </source>
</evidence>
<sequence length="237" mass="25673">MGTWDVSTWALAMLSLDQYEAIRALAKGFGRFHDGAYNDAAAAGTRQLLGTTAIDPTLVYAGAPAGFPLDGAEYVIGDEGGEQPYLITYGWSPNAIAQLGSVLRAVRDSGVTVPRSSSWAEAYWTGAPRPEVLNPARFREGLDAKIRYTHDFIEAVQLPVPASFPWMDLERAAFPSTGGEDFRRGGWFDGSGRGTMSAVYSRLAVVGYVESGGRDAALLDRLGQWWDRLIVWDTTAG</sequence>
<proteinExistence type="predicted"/>
<reference evidence="1 2" key="1">
    <citation type="submission" date="2018-01" db="EMBL/GenBank/DDBJ databases">
        <title>Draft genome sequence of Nonomuraea sp. KC333.</title>
        <authorList>
            <person name="Sahin N."/>
            <person name="Saygin H."/>
            <person name="Ay H."/>
        </authorList>
    </citation>
    <scope>NUCLEOTIDE SEQUENCE [LARGE SCALE GENOMIC DNA]</scope>
    <source>
        <strain evidence="1 2">KC333</strain>
    </source>
</reference>
<evidence type="ECO:0000313" key="1">
    <source>
        <dbReference type="EMBL" id="PZG19014.1"/>
    </source>
</evidence>
<gene>
    <name evidence="1" type="ORF">C1J01_13295</name>
</gene>
<name>A0A2W2FVZ2_9ACTN</name>
<organism evidence="1 2">
    <name type="scientific">Nonomuraea aridisoli</name>
    <dbReference type="NCBI Taxonomy" id="2070368"/>
    <lineage>
        <taxon>Bacteria</taxon>
        <taxon>Bacillati</taxon>
        <taxon>Actinomycetota</taxon>
        <taxon>Actinomycetes</taxon>
        <taxon>Streptosporangiales</taxon>
        <taxon>Streptosporangiaceae</taxon>
        <taxon>Nonomuraea</taxon>
    </lineage>
</organism>
<keyword evidence="2" id="KW-1185">Reference proteome</keyword>
<protein>
    <submittedName>
        <fullName evidence="1">Uncharacterized protein</fullName>
    </submittedName>
</protein>
<dbReference type="RefSeq" id="WP_111179264.1">
    <property type="nucleotide sequence ID" value="NZ_POUD01000044.1"/>
</dbReference>
<dbReference type="OrthoDB" id="3799759at2"/>